<reference evidence="1" key="1">
    <citation type="submission" date="2020-11" db="EMBL/GenBank/DDBJ databases">
        <authorList>
            <person name="Tran Van P."/>
        </authorList>
    </citation>
    <scope>NUCLEOTIDE SEQUENCE</scope>
</reference>
<evidence type="ECO:0000313" key="1">
    <source>
        <dbReference type="EMBL" id="CAD7463021.1"/>
    </source>
</evidence>
<proteinExistence type="predicted"/>
<sequence length="73" mass="7941">MPPTSKHGGVEGDAGCEIKTCLSEASISGMQSTKDGLKHYKFQCNTVSVMKNLIKKERGAHKLYVAGLEEEEN</sequence>
<protein>
    <submittedName>
        <fullName evidence="1">Uncharacterized protein</fullName>
    </submittedName>
</protein>
<gene>
    <name evidence="1" type="ORF">TTEB3V08_LOCUS10908</name>
</gene>
<organism evidence="1">
    <name type="scientific">Timema tahoe</name>
    <dbReference type="NCBI Taxonomy" id="61484"/>
    <lineage>
        <taxon>Eukaryota</taxon>
        <taxon>Metazoa</taxon>
        <taxon>Ecdysozoa</taxon>
        <taxon>Arthropoda</taxon>
        <taxon>Hexapoda</taxon>
        <taxon>Insecta</taxon>
        <taxon>Pterygota</taxon>
        <taxon>Neoptera</taxon>
        <taxon>Polyneoptera</taxon>
        <taxon>Phasmatodea</taxon>
        <taxon>Timematodea</taxon>
        <taxon>Timematoidea</taxon>
        <taxon>Timematidae</taxon>
        <taxon>Timema</taxon>
    </lineage>
</organism>
<dbReference type="EMBL" id="OE007079">
    <property type="protein sequence ID" value="CAD7463021.1"/>
    <property type="molecule type" value="Genomic_DNA"/>
</dbReference>
<name>A0A7R9IR42_9NEOP</name>
<dbReference type="AlphaFoldDB" id="A0A7R9IR42"/>
<accession>A0A7R9IR42</accession>